<proteinExistence type="predicted"/>
<dbReference type="Proteomes" id="UP000219688">
    <property type="component" value="Unassembled WGS sequence"/>
</dbReference>
<protein>
    <recommendedName>
        <fullName evidence="3">Methyltransferase domain-containing protein</fullName>
    </recommendedName>
</protein>
<reference evidence="2" key="1">
    <citation type="submission" date="2017-08" db="EMBL/GenBank/DDBJ databases">
        <authorList>
            <person name="Varghese N."/>
            <person name="Submissions S."/>
        </authorList>
    </citation>
    <scope>NUCLEOTIDE SEQUENCE [LARGE SCALE GENOMIC DNA]</scope>
    <source>
        <strain evidence="2">USBA17B2</strain>
    </source>
</reference>
<organism evidence="1 2">
    <name type="scientific">Ornithinimicrobium cerasi</name>
    <dbReference type="NCBI Taxonomy" id="2248773"/>
    <lineage>
        <taxon>Bacteria</taxon>
        <taxon>Bacillati</taxon>
        <taxon>Actinomycetota</taxon>
        <taxon>Actinomycetes</taxon>
        <taxon>Micrococcales</taxon>
        <taxon>Ornithinimicrobiaceae</taxon>
        <taxon>Ornithinimicrobium</taxon>
    </lineage>
</organism>
<dbReference type="AlphaFoldDB" id="A0A285VRU7"/>
<gene>
    <name evidence="1" type="ORF">SAMN05421879_1097</name>
</gene>
<dbReference type="RefSeq" id="WP_097188684.1">
    <property type="nucleotide sequence ID" value="NZ_OBQK01000009.1"/>
</dbReference>
<sequence>MTEAGRSGAAPGRAAPDWLALRGPADTAARDEGAGHLLTGLVDHLDGRGVSTLEVVDVGAGRGANERYLRPRLPFRQRWVVVDHDAEHLGDPVHGDAVRVAARVRDLPARLAGLPAAAGARLVTCAALLDVLHEPDLVALARCVREAGGLALLALSVDGPVVWDPPEEEDAVVRAAFDGHQRRSGRPGPEAPRILTGLLRGTGLEVRPAPTPWRLGPEDDALLARWLDERVAAVLEHDPRLRPVVDGWHARRVAQAASGRLRVVVSHVDLLVLPR</sequence>
<accession>A0A285VRU7</accession>
<name>A0A285VRU7_9MICO</name>
<dbReference type="EMBL" id="OBQK01000009">
    <property type="protein sequence ID" value="SOC56800.1"/>
    <property type="molecule type" value="Genomic_DNA"/>
</dbReference>
<dbReference type="SUPFAM" id="SSF53335">
    <property type="entry name" value="S-adenosyl-L-methionine-dependent methyltransferases"/>
    <property type="match status" value="1"/>
</dbReference>
<evidence type="ECO:0008006" key="3">
    <source>
        <dbReference type="Google" id="ProtNLM"/>
    </source>
</evidence>
<dbReference type="InterPro" id="IPR029063">
    <property type="entry name" value="SAM-dependent_MTases_sf"/>
</dbReference>
<evidence type="ECO:0000313" key="2">
    <source>
        <dbReference type="Proteomes" id="UP000219688"/>
    </source>
</evidence>
<keyword evidence="2" id="KW-1185">Reference proteome</keyword>
<evidence type="ECO:0000313" key="1">
    <source>
        <dbReference type="EMBL" id="SOC56800.1"/>
    </source>
</evidence>